<keyword evidence="5" id="KW-1185">Reference proteome</keyword>
<dbReference type="EMBL" id="MU151088">
    <property type="protein sequence ID" value="KAF9451273.1"/>
    <property type="molecule type" value="Genomic_DNA"/>
</dbReference>
<dbReference type="CDD" id="cd04701">
    <property type="entry name" value="Asparaginase_2"/>
    <property type="match status" value="1"/>
</dbReference>
<dbReference type="Proteomes" id="UP000807342">
    <property type="component" value="Unassembled WGS sequence"/>
</dbReference>
<dbReference type="PANTHER" id="PTHR10188">
    <property type="entry name" value="L-ASPARAGINASE"/>
    <property type="match status" value="1"/>
</dbReference>
<comment type="caution">
    <text evidence="4">The sequence shown here is derived from an EMBL/GenBank/DDBJ whole genome shotgun (WGS) entry which is preliminary data.</text>
</comment>
<feature type="binding site" evidence="2">
    <location>
        <begin position="245"/>
        <end position="248"/>
    </location>
    <ligand>
        <name>substrate</name>
    </ligand>
</feature>
<accession>A0A9P5XI11</accession>
<dbReference type="PANTHER" id="PTHR10188:SF43">
    <property type="entry name" value="ASPARAGINASE (EUROFUNG)"/>
    <property type="match status" value="1"/>
</dbReference>
<dbReference type="Gene3D" id="3.60.20.30">
    <property type="entry name" value="(Glycosyl)asparaginase"/>
    <property type="match status" value="1"/>
</dbReference>
<name>A0A9P5XI11_9AGAR</name>
<gene>
    <name evidence="4" type="ORF">P691DRAFT_796997</name>
</gene>
<dbReference type="GO" id="GO:0005737">
    <property type="term" value="C:cytoplasm"/>
    <property type="evidence" value="ECO:0007669"/>
    <property type="project" value="TreeGrafter"/>
</dbReference>
<evidence type="ECO:0000256" key="2">
    <source>
        <dbReference type="PIRSR" id="PIRSR600246-2"/>
    </source>
</evidence>
<dbReference type="GO" id="GO:0016787">
    <property type="term" value="F:hydrolase activity"/>
    <property type="evidence" value="ECO:0007669"/>
    <property type="project" value="InterPro"/>
</dbReference>
<evidence type="ECO:0000313" key="4">
    <source>
        <dbReference type="EMBL" id="KAF9451273.1"/>
    </source>
</evidence>
<feature type="site" description="Cleavage; by autolysis" evidence="3">
    <location>
        <begin position="216"/>
        <end position="217"/>
    </location>
</feature>
<dbReference type="InterPro" id="IPR029055">
    <property type="entry name" value="Ntn_hydrolases_N"/>
</dbReference>
<dbReference type="AlphaFoldDB" id="A0A9P5XI11"/>
<evidence type="ECO:0000313" key="5">
    <source>
        <dbReference type="Proteomes" id="UP000807342"/>
    </source>
</evidence>
<dbReference type="SUPFAM" id="SSF56235">
    <property type="entry name" value="N-terminal nucleophile aminohydrolases (Ntn hydrolases)"/>
    <property type="match status" value="1"/>
</dbReference>
<reference evidence="4" key="1">
    <citation type="submission" date="2020-11" db="EMBL/GenBank/DDBJ databases">
        <authorList>
            <consortium name="DOE Joint Genome Institute"/>
            <person name="Ahrendt S."/>
            <person name="Riley R."/>
            <person name="Andreopoulos W."/>
            <person name="Labutti K."/>
            <person name="Pangilinan J."/>
            <person name="Ruiz-Duenas F.J."/>
            <person name="Barrasa J.M."/>
            <person name="Sanchez-Garcia M."/>
            <person name="Camarero S."/>
            <person name="Miyauchi S."/>
            <person name="Serrano A."/>
            <person name="Linde D."/>
            <person name="Babiker R."/>
            <person name="Drula E."/>
            <person name="Ayuso-Fernandez I."/>
            <person name="Pacheco R."/>
            <person name="Padilla G."/>
            <person name="Ferreira P."/>
            <person name="Barriuso J."/>
            <person name="Kellner H."/>
            <person name="Castanera R."/>
            <person name="Alfaro M."/>
            <person name="Ramirez L."/>
            <person name="Pisabarro A.G."/>
            <person name="Kuo A."/>
            <person name="Tritt A."/>
            <person name="Lipzen A."/>
            <person name="He G."/>
            <person name="Yan M."/>
            <person name="Ng V."/>
            <person name="Cullen D."/>
            <person name="Martin F."/>
            <person name="Rosso M.-N."/>
            <person name="Henrissat B."/>
            <person name="Hibbett D."/>
            <person name="Martinez A.T."/>
            <person name="Grigoriev I.V."/>
        </authorList>
    </citation>
    <scope>NUCLEOTIDE SEQUENCE</scope>
    <source>
        <strain evidence="4">MF-IS2</strain>
    </source>
</reference>
<evidence type="ECO:0000256" key="1">
    <source>
        <dbReference type="PIRSR" id="PIRSR600246-1"/>
    </source>
</evidence>
<dbReference type="InterPro" id="IPR000246">
    <property type="entry name" value="Peptidase_T2"/>
</dbReference>
<feature type="active site" description="Nucleophile" evidence="1">
    <location>
        <position position="217"/>
    </location>
</feature>
<dbReference type="Pfam" id="PF01112">
    <property type="entry name" value="Asparaginase_2"/>
    <property type="match status" value="2"/>
</dbReference>
<sequence>MVTSEKSSLLPVTSLPVKGKGKSNYVLVIHGGAGTITREGSSPKQRADYRKALRDALEAGYNVLRDGGEALDAVVAAVTVMEDCPLFNAGKGAVFNVAGKNELEASIMLSKPPASHPHIPPTRRGVSATLLTKARNPSQLIRALYLAPDRVPHPLVSGSTAEEIAASLGETLVDPSYFFTERRWREHREGLGLPEEPLPYPPDGNDTRTLDQLPKGTVGAVALDIRGCIATLTSTGGRTNKLVGRIGDTPHMGSGFWAEEWKPSNSTWLQKFVNMITRRPMALGVSGTGDGDYFIRLATASTIARRVQLKHQSIKKAGQIAVDDLLHDGGLGGVIILDSQGHVAMPMNSPGMYRGVIRNDGVPLTAIFFDEEVA</sequence>
<proteinExistence type="predicted"/>
<organism evidence="4 5">
    <name type="scientific">Macrolepiota fuliginosa MF-IS2</name>
    <dbReference type="NCBI Taxonomy" id="1400762"/>
    <lineage>
        <taxon>Eukaryota</taxon>
        <taxon>Fungi</taxon>
        <taxon>Dikarya</taxon>
        <taxon>Basidiomycota</taxon>
        <taxon>Agaricomycotina</taxon>
        <taxon>Agaricomycetes</taxon>
        <taxon>Agaricomycetidae</taxon>
        <taxon>Agaricales</taxon>
        <taxon>Agaricineae</taxon>
        <taxon>Agaricaceae</taxon>
        <taxon>Macrolepiota</taxon>
    </lineage>
</organism>
<dbReference type="OrthoDB" id="2262349at2759"/>
<protein>
    <submittedName>
        <fullName evidence="4">Asparaginase</fullName>
    </submittedName>
</protein>
<feature type="binding site" evidence="2">
    <location>
        <begin position="288"/>
        <end position="291"/>
    </location>
    <ligand>
        <name>substrate</name>
    </ligand>
</feature>
<evidence type="ECO:0000256" key="3">
    <source>
        <dbReference type="PIRSR" id="PIRSR600246-3"/>
    </source>
</evidence>